<dbReference type="Pfam" id="PF15919">
    <property type="entry name" value="HicB_lk_antitox"/>
    <property type="match status" value="1"/>
</dbReference>
<dbReference type="RefSeq" id="WP_046871513.1">
    <property type="nucleotide sequence ID" value="NZ_BAAAXI010000143.1"/>
</dbReference>
<feature type="domain" description="HicB-like antitoxin of toxin-antitoxin system" evidence="1">
    <location>
        <begin position="6"/>
        <end position="120"/>
    </location>
</feature>
<accession>A0A0R2HAI5</accession>
<dbReference type="AlphaFoldDB" id="A0A0R2HAI5"/>
<gene>
    <name evidence="2" type="ORF">ADU70_1923</name>
    <name evidence="3" type="ORF">ADU72_0760</name>
</gene>
<dbReference type="OrthoDB" id="5419659at2"/>
<dbReference type="EMBL" id="CP012275">
    <property type="protein sequence ID" value="AMV63389.1"/>
    <property type="molecule type" value="Genomic_DNA"/>
</dbReference>
<dbReference type="Proteomes" id="UP000076244">
    <property type="component" value="Chromosome"/>
</dbReference>
<evidence type="ECO:0000313" key="3">
    <source>
        <dbReference type="EMBL" id="AMV66705.1"/>
    </source>
</evidence>
<reference evidence="4 5" key="1">
    <citation type="journal article" date="2016" name="PLoS ONE">
        <title>The Identification of Novel Diagnostic Marker Genes for the Detection of Beer Spoiling Pediococcus damnosus Strains Using the BlAst Diagnostic Gene findEr.</title>
        <authorList>
            <person name="Behr J."/>
            <person name="Geissler A.J."/>
            <person name="Schmid J."/>
            <person name="Zehe A."/>
            <person name="Vogel R.F."/>
        </authorList>
    </citation>
    <scope>NUCLEOTIDE SEQUENCE [LARGE SCALE GENOMIC DNA]</scope>
    <source>
        <strain evidence="2 5">TMW 2.1533</strain>
        <strain evidence="3 4">TMW 2.1535</strain>
    </source>
</reference>
<evidence type="ECO:0000259" key="1">
    <source>
        <dbReference type="Pfam" id="PF15919"/>
    </source>
</evidence>
<dbReference type="InterPro" id="IPR035069">
    <property type="entry name" value="TTHA1013/TTHA0281-like"/>
</dbReference>
<evidence type="ECO:0000313" key="5">
    <source>
        <dbReference type="Proteomes" id="UP000076405"/>
    </source>
</evidence>
<proteinExistence type="predicted"/>
<dbReference type="EMBL" id="CP012288">
    <property type="protein sequence ID" value="AMV66705.1"/>
    <property type="molecule type" value="Genomic_DNA"/>
</dbReference>
<dbReference type="Gene3D" id="3.30.160.250">
    <property type="match status" value="1"/>
</dbReference>
<name>A0A0R2HAI5_9LACO</name>
<keyword evidence="4" id="KW-1185">Reference proteome</keyword>
<dbReference type="KEGG" id="pdm:ADU72_0760"/>
<dbReference type="InterPro" id="IPR031807">
    <property type="entry name" value="HicB-like"/>
</dbReference>
<protein>
    <recommendedName>
        <fullName evidence="1">HicB-like antitoxin of toxin-antitoxin system domain-containing protein</fullName>
    </recommendedName>
</protein>
<evidence type="ECO:0000313" key="2">
    <source>
        <dbReference type="EMBL" id="AMV63389.1"/>
    </source>
</evidence>
<dbReference type="Proteomes" id="UP000076405">
    <property type="component" value="Chromosome"/>
</dbReference>
<dbReference type="SUPFAM" id="SSF143100">
    <property type="entry name" value="TTHA1013/TTHA0281-like"/>
    <property type="match status" value="1"/>
</dbReference>
<evidence type="ECO:0000313" key="4">
    <source>
        <dbReference type="Proteomes" id="UP000076244"/>
    </source>
</evidence>
<organism evidence="2 5">
    <name type="scientific">Pediococcus damnosus</name>
    <dbReference type="NCBI Taxonomy" id="51663"/>
    <lineage>
        <taxon>Bacteria</taxon>
        <taxon>Bacillati</taxon>
        <taxon>Bacillota</taxon>
        <taxon>Bacilli</taxon>
        <taxon>Lactobacillales</taxon>
        <taxon>Lactobacillaceae</taxon>
        <taxon>Pediococcus</taxon>
    </lineage>
</organism>
<sequence>MRLVAYPAILDDSENKPGQYTVTFPDVPGAITDGNNLEEALYNAPEALGLVLFDEKVLPKSSSLQTIQKQNPDKIVTYISVDLDFIRRNSYKPTVKKNTRIPAELAKKAENQGINFSATLTAALEEKLSN</sequence>